<comment type="caution">
    <text evidence="1">The sequence shown here is derived from an EMBL/GenBank/DDBJ whole genome shotgun (WGS) entry which is preliminary data.</text>
</comment>
<reference evidence="1 2" key="2">
    <citation type="journal article" date="2022" name="Mol. Ecol. Resour.">
        <title>The genomes of chicory, endive, great burdock and yacon provide insights into Asteraceae paleo-polyploidization history and plant inulin production.</title>
        <authorList>
            <person name="Fan W."/>
            <person name="Wang S."/>
            <person name="Wang H."/>
            <person name="Wang A."/>
            <person name="Jiang F."/>
            <person name="Liu H."/>
            <person name="Zhao H."/>
            <person name="Xu D."/>
            <person name="Zhang Y."/>
        </authorList>
    </citation>
    <scope>NUCLEOTIDE SEQUENCE [LARGE SCALE GENOMIC DNA]</scope>
    <source>
        <strain evidence="2">cv. Niubang</strain>
    </source>
</reference>
<name>A0ACB8XN74_ARCLA</name>
<gene>
    <name evidence="1" type="ORF">L6452_40269</name>
</gene>
<dbReference type="Proteomes" id="UP001055879">
    <property type="component" value="Linkage Group LG16"/>
</dbReference>
<protein>
    <submittedName>
        <fullName evidence="1">Uncharacterized protein</fullName>
    </submittedName>
</protein>
<sequence>MLNTTRAFLGTRHYYPSEAYSLRINSDIYSSYFGAYSFGTCTYVVTNSAPISSRLSTPSLEYLARIIPNHISSNMVPTANSEASYTIVAPPLILAQPTVVSQTSGKKRNRKNKKNAQKKMRFEDQSSMHAIVLSQVPKFLAQ</sequence>
<accession>A0ACB8XN74</accession>
<reference evidence="2" key="1">
    <citation type="journal article" date="2022" name="Mol. Ecol. Resour.">
        <title>The genomes of chicory, endive, great burdock and yacon provide insights into Asteraceae palaeo-polyploidization history and plant inulin production.</title>
        <authorList>
            <person name="Fan W."/>
            <person name="Wang S."/>
            <person name="Wang H."/>
            <person name="Wang A."/>
            <person name="Jiang F."/>
            <person name="Liu H."/>
            <person name="Zhao H."/>
            <person name="Xu D."/>
            <person name="Zhang Y."/>
        </authorList>
    </citation>
    <scope>NUCLEOTIDE SEQUENCE [LARGE SCALE GENOMIC DNA]</scope>
    <source>
        <strain evidence="2">cv. Niubang</strain>
    </source>
</reference>
<proteinExistence type="predicted"/>
<evidence type="ECO:0000313" key="1">
    <source>
        <dbReference type="EMBL" id="KAI3669048.1"/>
    </source>
</evidence>
<keyword evidence="2" id="KW-1185">Reference proteome</keyword>
<dbReference type="EMBL" id="CM042062">
    <property type="protein sequence ID" value="KAI3669048.1"/>
    <property type="molecule type" value="Genomic_DNA"/>
</dbReference>
<organism evidence="1 2">
    <name type="scientific">Arctium lappa</name>
    <name type="common">Greater burdock</name>
    <name type="synonym">Lappa major</name>
    <dbReference type="NCBI Taxonomy" id="4217"/>
    <lineage>
        <taxon>Eukaryota</taxon>
        <taxon>Viridiplantae</taxon>
        <taxon>Streptophyta</taxon>
        <taxon>Embryophyta</taxon>
        <taxon>Tracheophyta</taxon>
        <taxon>Spermatophyta</taxon>
        <taxon>Magnoliopsida</taxon>
        <taxon>eudicotyledons</taxon>
        <taxon>Gunneridae</taxon>
        <taxon>Pentapetalae</taxon>
        <taxon>asterids</taxon>
        <taxon>campanulids</taxon>
        <taxon>Asterales</taxon>
        <taxon>Asteraceae</taxon>
        <taxon>Carduoideae</taxon>
        <taxon>Cardueae</taxon>
        <taxon>Arctiinae</taxon>
        <taxon>Arctium</taxon>
    </lineage>
</organism>
<evidence type="ECO:0000313" key="2">
    <source>
        <dbReference type="Proteomes" id="UP001055879"/>
    </source>
</evidence>